<dbReference type="RefSeq" id="WP_012858309.1">
    <property type="nucleotide sequence ID" value="NC_013515.1"/>
</dbReference>
<dbReference type="AlphaFoldDB" id="D1AWS6"/>
<gene>
    <name evidence="1" type="ordered locus">Smon_0268</name>
</gene>
<dbReference type="EMBL" id="CP001779">
    <property type="protein sequence ID" value="ACZ00752.1"/>
    <property type="molecule type" value="Genomic_DNA"/>
</dbReference>
<dbReference type="KEGG" id="smf:Smon_0268"/>
<dbReference type="GeneID" id="29673015"/>
<accession>D1AWS6</accession>
<name>D1AWS6_STRM9</name>
<evidence type="ECO:0000313" key="2">
    <source>
        <dbReference type="Proteomes" id="UP000002072"/>
    </source>
</evidence>
<evidence type="ECO:0000313" key="1">
    <source>
        <dbReference type="EMBL" id="ACZ00752.1"/>
    </source>
</evidence>
<organism evidence="1 2">
    <name type="scientific">Streptobacillus moniliformis (strain ATCC 14647 / DSM 12112 / NCTC 10651 / 9901)</name>
    <dbReference type="NCBI Taxonomy" id="519441"/>
    <lineage>
        <taxon>Bacteria</taxon>
        <taxon>Fusobacteriati</taxon>
        <taxon>Fusobacteriota</taxon>
        <taxon>Fusobacteriia</taxon>
        <taxon>Fusobacteriales</taxon>
        <taxon>Leptotrichiaceae</taxon>
        <taxon>Streptobacillus</taxon>
    </lineage>
</organism>
<dbReference type="OrthoDB" id="2085076at2"/>
<dbReference type="Proteomes" id="UP000002072">
    <property type="component" value="Chromosome"/>
</dbReference>
<dbReference type="HOGENOM" id="CLU_2848021_0_0_0"/>
<reference evidence="1 2" key="1">
    <citation type="journal article" date="2009" name="Stand. Genomic Sci.">
        <title>Complete genome sequence of Streptobacillus moniliformis type strain (9901T).</title>
        <authorList>
            <person name="Nolan M."/>
            <person name="Gronow S."/>
            <person name="Lapidus A."/>
            <person name="Ivanova N."/>
            <person name="Copeland A."/>
            <person name="Lucas S."/>
            <person name="Del Rio T.G."/>
            <person name="Chen F."/>
            <person name="Tice H."/>
            <person name="Pitluck S."/>
            <person name="Cheng J.F."/>
            <person name="Sims D."/>
            <person name="Meincke L."/>
            <person name="Bruce D."/>
            <person name="Goodwin L."/>
            <person name="Brettin T."/>
            <person name="Han C."/>
            <person name="Detter J.C."/>
            <person name="Ovchinikova G."/>
            <person name="Pati A."/>
            <person name="Mavromatis K."/>
            <person name="Mikhailova N."/>
            <person name="Chen A."/>
            <person name="Palaniappan K."/>
            <person name="Land M."/>
            <person name="Hauser L."/>
            <person name="Chang Y.J."/>
            <person name="Jeffries C.D."/>
            <person name="Rohde M."/>
            <person name="Sproer C."/>
            <person name="Goker M."/>
            <person name="Bristow J."/>
            <person name="Eisen J.A."/>
            <person name="Markowitz V."/>
            <person name="Hugenholtz P."/>
            <person name="Kyrpides N.C."/>
            <person name="Klenk H.P."/>
            <person name="Chain P."/>
        </authorList>
    </citation>
    <scope>NUCLEOTIDE SEQUENCE [LARGE SCALE GENOMIC DNA]</scope>
    <source>
        <strain evidence="2">ATCC 14647 / DSM 12112 / NCTC 10651 / 9901</strain>
    </source>
</reference>
<proteinExistence type="predicted"/>
<keyword evidence="2" id="KW-1185">Reference proteome</keyword>
<protein>
    <submittedName>
        <fullName evidence="1">Uncharacterized protein</fullName>
    </submittedName>
</protein>
<sequence>MLLNILKYILRKNFSQVYNISVVVFEKSKLMVCKEIIESHISKRYDDTNVTTNTDRIVETINKKF</sequence>